<dbReference type="GO" id="GO:0003700">
    <property type="term" value="F:DNA-binding transcription factor activity"/>
    <property type="evidence" value="ECO:0007669"/>
    <property type="project" value="InterPro"/>
</dbReference>
<dbReference type="Pfam" id="PF03466">
    <property type="entry name" value="LysR_substrate"/>
    <property type="match status" value="1"/>
</dbReference>
<evidence type="ECO:0000256" key="2">
    <source>
        <dbReference type="ARBA" id="ARBA00023015"/>
    </source>
</evidence>
<reference evidence="6" key="1">
    <citation type="submission" date="2022-09" db="EMBL/GenBank/DDBJ databases">
        <title>Isolation and characterization of 3-chlorobenzoate degrading bacteria from soils in Shizuoka.</title>
        <authorList>
            <person name="Ifat A."/>
            <person name="Ogawa N."/>
            <person name="Kimbara K."/>
            <person name="Moriuchi R."/>
            <person name="Dohra H."/>
            <person name="Shintani M."/>
        </authorList>
    </citation>
    <scope>NUCLEOTIDE SEQUENCE</scope>
    <source>
        <strain evidence="6">19CS4-2</strain>
    </source>
</reference>
<dbReference type="EMBL" id="BPUS01000015">
    <property type="protein sequence ID" value="GJH28422.1"/>
    <property type="molecule type" value="Genomic_DNA"/>
</dbReference>
<evidence type="ECO:0000313" key="6">
    <source>
        <dbReference type="EMBL" id="GJH28422.1"/>
    </source>
</evidence>
<keyword evidence="2" id="KW-0805">Transcription regulation</keyword>
<evidence type="ECO:0000313" key="7">
    <source>
        <dbReference type="Proteomes" id="UP001055111"/>
    </source>
</evidence>
<dbReference type="CDD" id="cd05466">
    <property type="entry name" value="PBP2_LTTR_substrate"/>
    <property type="match status" value="1"/>
</dbReference>
<protein>
    <submittedName>
        <fullName evidence="6">LysR family transcriptional regulator</fullName>
    </submittedName>
</protein>
<dbReference type="PANTHER" id="PTHR30126">
    <property type="entry name" value="HTH-TYPE TRANSCRIPTIONAL REGULATOR"/>
    <property type="match status" value="1"/>
</dbReference>
<dbReference type="SUPFAM" id="SSF46785">
    <property type="entry name" value="Winged helix' DNA-binding domain"/>
    <property type="match status" value="1"/>
</dbReference>
<dbReference type="Pfam" id="PF00126">
    <property type="entry name" value="HTH_1"/>
    <property type="match status" value="1"/>
</dbReference>
<dbReference type="Gene3D" id="3.40.190.290">
    <property type="match status" value="1"/>
</dbReference>
<feature type="domain" description="HTH lysR-type" evidence="5">
    <location>
        <begin position="8"/>
        <end position="64"/>
    </location>
</feature>
<gene>
    <name evidence="6" type="ORF">CBA19CS42_27920</name>
</gene>
<dbReference type="PROSITE" id="PS50931">
    <property type="entry name" value="HTH_LYSR"/>
    <property type="match status" value="1"/>
</dbReference>
<organism evidence="6 7">
    <name type="scientific">Caballeronia novacaledonica</name>
    <dbReference type="NCBI Taxonomy" id="1544861"/>
    <lineage>
        <taxon>Bacteria</taxon>
        <taxon>Pseudomonadati</taxon>
        <taxon>Pseudomonadota</taxon>
        <taxon>Betaproteobacteria</taxon>
        <taxon>Burkholderiales</taxon>
        <taxon>Burkholderiaceae</taxon>
        <taxon>Caballeronia</taxon>
    </lineage>
</organism>
<evidence type="ECO:0000256" key="3">
    <source>
        <dbReference type="ARBA" id="ARBA00023125"/>
    </source>
</evidence>
<dbReference type="InterPro" id="IPR000847">
    <property type="entry name" value="LysR_HTH_N"/>
</dbReference>
<dbReference type="PANTHER" id="PTHR30126:SF99">
    <property type="entry name" value="TRANSCRIPTIONAL REGULATOR LYSR FAMILY"/>
    <property type="match status" value="1"/>
</dbReference>
<dbReference type="Gene3D" id="1.10.10.10">
    <property type="entry name" value="Winged helix-like DNA-binding domain superfamily/Winged helix DNA-binding domain"/>
    <property type="match status" value="1"/>
</dbReference>
<comment type="caution">
    <text evidence="6">The sequence shown here is derived from an EMBL/GenBank/DDBJ whole genome shotgun (WGS) entry which is preliminary data.</text>
</comment>
<sequence>MQLQLIMLNPQWLRTFAALTELGNFTRAAERLDLTQAAVSQHLHHLEDALGLLVIRRPRAIELTPAGRALLDYCEAMEQARRRLDARVSGPAEAGEIGLITPESIGLALFPLMLDWQAQHPQWKIRYCFAPDPEVLDAVLTNRYDLGIVTLKPDDARLTARKFMQEPLELVVPAGAKVRAWSHLETLGFIDHPDGRAMANRLLSRRFRKNASVADLPRNGFSNQIALILEFVARGLGFTVIPRYARAAFARQHQIEVVECGSPVVETVWLIHRAEWPLPAPCVRAVRYLEERMKGSAR</sequence>
<dbReference type="SUPFAM" id="SSF53850">
    <property type="entry name" value="Periplasmic binding protein-like II"/>
    <property type="match status" value="1"/>
</dbReference>
<name>A0AA37MTU3_9BURK</name>
<dbReference type="InterPro" id="IPR005119">
    <property type="entry name" value="LysR_subst-bd"/>
</dbReference>
<dbReference type="AlphaFoldDB" id="A0AA37MTU3"/>
<evidence type="ECO:0000259" key="5">
    <source>
        <dbReference type="PROSITE" id="PS50931"/>
    </source>
</evidence>
<evidence type="ECO:0000256" key="4">
    <source>
        <dbReference type="ARBA" id="ARBA00023163"/>
    </source>
</evidence>
<proteinExistence type="inferred from homology"/>
<dbReference type="PRINTS" id="PR00039">
    <property type="entry name" value="HTHLYSR"/>
</dbReference>
<dbReference type="Proteomes" id="UP001055111">
    <property type="component" value="Unassembled WGS sequence"/>
</dbReference>
<dbReference type="GO" id="GO:0000976">
    <property type="term" value="F:transcription cis-regulatory region binding"/>
    <property type="evidence" value="ECO:0007669"/>
    <property type="project" value="TreeGrafter"/>
</dbReference>
<evidence type="ECO:0000256" key="1">
    <source>
        <dbReference type="ARBA" id="ARBA00009437"/>
    </source>
</evidence>
<comment type="similarity">
    <text evidence="1">Belongs to the LysR transcriptional regulatory family.</text>
</comment>
<keyword evidence="4" id="KW-0804">Transcription</keyword>
<dbReference type="InterPro" id="IPR036388">
    <property type="entry name" value="WH-like_DNA-bd_sf"/>
</dbReference>
<accession>A0AA37MTU3</accession>
<keyword evidence="3" id="KW-0238">DNA-binding</keyword>
<dbReference type="InterPro" id="IPR036390">
    <property type="entry name" value="WH_DNA-bd_sf"/>
</dbReference>